<feature type="compositionally biased region" description="Basic and acidic residues" evidence="1">
    <location>
        <begin position="76"/>
        <end position="85"/>
    </location>
</feature>
<feature type="region of interest" description="Disordered" evidence="1">
    <location>
        <begin position="1"/>
        <end position="112"/>
    </location>
</feature>
<organism evidence="2 3">
    <name type="scientific">Heliocybe sulcata</name>
    <dbReference type="NCBI Taxonomy" id="5364"/>
    <lineage>
        <taxon>Eukaryota</taxon>
        <taxon>Fungi</taxon>
        <taxon>Dikarya</taxon>
        <taxon>Basidiomycota</taxon>
        <taxon>Agaricomycotina</taxon>
        <taxon>Agaricomycetes</taxon>
        <taxon>Gloeophyllales</taxon>
        <taxon>Gloeophyllaceae</taxon>
        <taxon>Heliocybe</taxon>
    </lineage>
</organism>
<proteinExistence type="predicted"/>
<feature type="compositionally biased region" description="Polar residues" evidence="1">
    <location>
        <begin position="53"/>
        <end position="74"/>
    </location>
</feature>
<feature type="compositionally biased region" description="Basic residues" evidence="1">
    <location>
        <begin position="13"/>
        <end position="23"/>
    </location>
</feature>
<accession>A0A5C3MNE7</accession>
<sequence length="465" mass="51481">MTSAEASGIAHRGPGRARSHVPRRLPAGDEPGSEGNIPKTRDGLPNPRELEHSSSSFKSRWQTTSGEGSVTWGHTSFDRNHRLPAGDDLAPEGNIPRTKHGLPNPSARARTPLSQAIGRARLTESSIEHTGRSYLPPPVFAGGQEPDCSLNFRKCRDDLPDDDGLISGKEAKEKPIVITALRCCRELGTLGRRARTRQDKAGKLGFQKGRVAVGPRKASASALRGRLSIGENRRRCLPLNAMERNCEKKTRDGSRSLRQTGRYSLVGAASPDTRKAHTASCAARGSWSSSSPTMIGFAIDVVQWYSLSMTFRLYALRCGLALTWTRARWNIAEGCASERLRSEFVFRRYITLVIVHLIEAIEKDLNGESLWDGVGKRGRHWTSLRGITAYFAEYAFGGSRNITGLDSAIIAEQARDKKVIIDTIVQVQAPQEWLVRREEQYLTWGKLEIRGAQILYEEAQARTEV</sequence>
<evidence type="ECO:0000313" key="2">
    <source>
        <dbReference type="EMBL" id="TFK46500.1"/>
    </source>
</evidence>
<dbReference type="AlphaFoldDB" id="A0A5C3MNE7"/>
<reference evidence="2 3" key="1">
    <citation type="journal article" date="2019" name="Nat. Ecol. Evol.">
        <title>Megaphylogeny resolves global patterns of mushroom evolution.</title>
        <authorList>
            <person name="Varga T."/>
            <person name="Krizsan K."/>
            <person name="Foldi C."/>
            <person name="Dima B."/>
            <person name="Sanchez-Garcia M."/>
            <person name="Sanchez-Ramirez S."/>
            <person name="Szollosi G.J."/>
            <person name="Szarkandi J.G."/>
            <person name="Papp V."/>
            <person name="Albert L."/>
            <person name="Andreopoulos W."/>
            <person name="Angelini C."/>
            <person name="Antonin V."/>
            <person name="Barry K.W."/>
            <person name="Bougher N.L."/>
            <person name="Buchanan P."/>
            <person name="Buyck B."/>
            <person name="Bense V."/>
            <person name="Catcheside P."/>
            <person name="Chovatia M."/>
            <person name="Cooper J."/>
            <person name="Damon W."/>
            <person name="Desjardin D."/>
            <person name="Finy P."/>
            <person name="Geml J."/>
            <person name="Haridas S."/>
            <person name="Hughes K."/>
            <person name="Justo A."/>
            <person name="Karasinski D."/>
            <person name="Kautmanova I."/>
            <person name="Kiss B."/>
            <person name="Kocsube S."/>
            <person name="Kotiranta H."/>
            <person name="LaButti K.M."/>
            <person name="Lechner B.E."/>
            <person name="Liimatainen K."/>
            <person name="Lipzen A."/>
            <person name="Lukacs Z."/>
            <person name="Mihaltcheva S."/>
            <person name="Morgado L.N."/>
            <person name="Niskanen T."/>
            <person name="Noordeloos M.E."/>
            <person name="Ohm R.A."/>
            <person name="Ortiz-Santana B."/>
            <person name="Ovrebo C."/>
            <person name="Racz N."/>
            <person name="Riley R."/>
            <person name="Savchenko A."/>
            <person name="Shiryaev A."/>
            <person name="Soop K."/>
            <person name="Spirin V."/>
            <person name="Szebenyi C."/>
            <person name="Tomsovsky M."/>
            <person name="Tulloss R.E."/>
            <person name="Uehling J."/>
            <person name="Grigoriev I.V."/>
            <person name="Vagvolgyi C."/>
            <person name="Papp T."/>
            <person name="Martin F.M."/>
            <person name="Miettinen O."/>
            <person name="Hibbett D.S."/>
            <person name="Nagy L.G."/>
        </authorList>
    </citation>
    <scope>NUCLEOTIDE SEQUENCE [LARGE SCALE GENOMIC DNA]</scope>
    <source>
        <strain evidence="2 3">OMC1185</strain>
    </source>
</reference>
<protein>
    <submittedName>
        <fullName evidence="2">Uncharacterized protein</fullName>
    </submittedName>
</protein>
<evidence type="ECO:0000256" key="1">
    <source>
        <dbReference type="SAM" id="MobiDB-lite"/>
    </source>
</evidence>
<keyword evidence="3" id="KW-1185">Reference proteome</keyword>
<dbReference type="EMBL" id="ML213529">
    <property type="protein sequence ID" value="TFK46500.1"/>
    <property type="molecule type" value="Genomic_DNA"/>
</dbReference>
<evidence type="ECO:0000313" key="3">
    <source>
        <dbReference type="Proteomes" id="UP000305948"/>
    </source>
</evidence>
<name>A0A5C3MNE7_9AGAM</name>
<gene>
    <name evidence="2" type="ORF">OE88DRAFT_1648509</name>
</gene>
<dbReference type="Proteomes" id="UP000305948">
    <property type="component" value="Unassembled WGS sequence"/>
</dbReference>